<dbReference type="GO" id="GO:0032259">
    <property type="term" value="P:methylation"/>
    <property type="evidence" value="ECO:0007669"/>
    <property type="project" value="UniProtKB-KW"/>
</dbReference>
<proteinExistence type="predicted"/>
<organism evidence="2 3">
    <name type="scientific">Shewanella gaetbuli</name>
    <dbReference type="NCBI Taxonomy" id="220752"/>
    <lineage>
        <taxon>Bacteria</taxon>
        <taxon>Pseudomonadati</taxon>
        <taxon>Pseudomonadota</taxon>
        <taxon>Gammaproteobacteria</taxon>
        <taxon>Alteromonadales</taxon>
        <taxon>Shewanellaceae</taxon>
        <taxon>Shewanella</taxon>
    </lineage>
</organism>
<reference evidence="2" key="1">
    <citation type="submission" date="2022-01" db="EMBL/GenBank/DDBJ databases">
        <title>Whole genome-based taxonomy of the Shewanellaceae.</title>
        <authorList>
            <person name="Martin-Rodriguez A.J."/>
        </authorList>
    </citation>
    <scope>NUCLEOTIDE SEQUENCE</scope>
    <source>
        <strain evidence="2">DSM 16422</strain>
    </source>
</reference>
<keyword evidence="2" id="KW-0489">Methyltransferase</keyword>
<gene>
    <name evidence="2" type="ORF">L2672_03515</name>
</gene>
<dbReference type="Gene3D" id="3.40.1010.10">
    <property type="entry name" value="Cobalt-precorrin-4 Transmethylase, Domain 1"/>
    <property type="match status" value="1"/>
</dbReference>
<dbReference type="RefSeq" id="WP_248994458.1">
    <property type="nucleotide sequence ID" value="NZ_JAKIKP010000002.1"/>
</dbReference>
<dbReference type="AlphaFoldDB" id="A0A9X1ZHD4"/>
<dbReference type="GO" id="GO:0008168">
    <property type="term" value="F:methyltransferase activity"/>
    <property type="evidence" value="ECO:0007669"/>
    <property type="project" value="UniProtKB-KW"/>
</dbReference>
<dbReference type="Pfam" id="PF00590">
    <property type="entry name" value="TP_methylase"/>
    <property type="match status" value="1"/>
</dbReference>
<dbReference type="InterPro" id="IPR000878">
    <property type="entry name" value="4pyrrol_Mease"/>
</dbReference>
<dbReference type="Proteomes" id="UP001139333">
    <property type="component" value="Unassembled WGS sequence"/>
</dbReference>
<dbReference type="SUPFAM" id="SSF53790">
    <property type="entry name" value="Tetrapyrrole methylase"/>
    <property type="match status" value="1"/>
</dbReference>
<keyword evidence="2" id="KW-0808">Transferase</keyword>
<evidence type="ECO:0000259" key="1">
    <source>
        <dbReference type="Pfam" id="PF00590"/>
    </source>
</evidence>
<keyword evidence="3" id="KW-1185">Reference proteome</keyword>
<dbReference type="InterPro" id="IPR014777">
    <property type="entry name" value="4pyrrole_Mease_sub1"/>
</dbReference>
<evidence type="ECO:0000313" key="3">
    <source>
        <dbReference type="Proteomes" id="UP001139333"/>
    </source>
</evidence>
<dbReference type="CDD" id="cd19916">
    <property type="entry name" value="OphMA_like"/>
    <property type="match status" value="1"/>
</dbReference>
<dbReference type="InterPro" id="IPR035996">
    <property type="entry name" value="4pyrrol_Methylase_sf"/>
</dbReference>
<evidence type="ECO:0000313" key="2">
    <source>
        <dbReference type="EMBL" id="MCL1141773.1"/>
    </source>
</evidence>
<protein>
    <submittedName>
        <fullName evidence="2">SAM-dependent methyltransferase</fullName>
    </submittedName>
</protein>
<feature type="domain" description="Tetrapyrrole methylase" evidence="1">
    <location>
        <begin position="16"/>
        <end position="238"/>
    </location>
</feature>
<sequence>MQINTQSQDNDNKAGRLVCVGTGIQLAGQISPISQSYIETADVVFSLVTDGFSTRWLNELNDDVRSLQTFYAKEGEIKSRRQSYDEMVEAILSQVAAGKLVVCAFYGHPGVFACVSHMAIKQAKQLGYKASMLPGISAEACLWADINVDPGNVGFQSLEATQFLLYNHVINPYSYLLLWQIALAGEHTLTQFSTTEAKLNILVEHLQQWYSLSHEVIIYEAANVAFQQPRVETITLAELPTADLNAISTLVVPPVAQLTLNQQILTKLNITAAEIG</sequence>
<dbReference type="EMBL" id="JAKIKP010000002">
    <property type="protein sequence ID" value="MCL1141773.1"/>
    <property type="molecule type" value="Genomic_DNA"/>
</dbReference>
<comment type="caution">
    <text evidence="2">The sequence shown here is derived from an EMBL/GenBank/DDBJ whole genome shotgun (WGS) entry which is preliminary data.</text>
</comment>
<accession>A0A9X1ZHD4</accession>
<name>A0A9X1ZHD4_9GAMM</name>